<reference evidence="2" key="1">
    <citation type="submission" date="2022-09" db="EMBL/GenBank/DDBJ databases">
        <title>Fusarium specimens isolated from Avocado Roots.</title>
        <authorList>
            <person name="Stajich J."/>
            <person name="Roper C."/>
            <person name="Heimlech-Rivalta G."/>
        </authorList>
    </citation>
    <scope>NUCLEOTIDE SEQUENCE</scope>
    <source>
        <strain evidence="2">CF00136</strain>
    </source>
</reference>
<sequence length="272" mass="31125">MSIRRDAVERDFGLRPQVGLRAIVRPRVPVEYSEEAEPSPAETNFSFNADEPTQGMHVQKPSRALPTQAHENQGDDRSPTISPTNVHKDLPPTSNNKTQKRRLSNESQKSNEEENLTLPSHFPPCPIDRPLPRDIAHWRDGCRAVQRPDGTVNSYDVVMWSMTRKGGVANPWPKLDEGLQAIEDMKKDMIDPVEIWRRQQEEDEAARAKEQRRQANKRRYRPRGQIDKERAERRVALAAQQAQEKIEEAGIATVQKEDVGDIQEPQTKEAEF</sequence>
<feature type="region of interest" description="Disordered" evidence="1">
    <location>
        <begin position="25"/>
        <end position="133"/>
    </location>
</feature>
<feature type="region of interest" description="Disordered" evidence="1">
    <location>
        <begin position="200"/>
        <end position="272"/>
    </location>
</feature>
<evidence type="ECO:0000256" key="1">
    <source>
        <dbReference type="SAM" id="MobiDB-lite"/>
    </source>
</evidence>
<evidence type="ECO:0000313" key="3">
    <source>
        <dbReference type="Proteomes" id="UP001152049"/>
    </source>
</evidence>
<organism evidence="2 3">
    <name type="scientific">Fusarium torreyae</name>
    <dbReference type="NCBI Taxonomy" id="1237075"/>
    <lineage>
        <taxon>Eukaryota</taxon>
        <taxon>Fungi</taxon>
        <taxon>Dikarya</taxon>
        <taxon>Ascomycota</taxon>
        <taxon>Pezizomycotina</taxon>
        <taxon>Sordariomycetes</taxon>
        <taxon>Hypocreomycetidae</taxon>
        <taxon>Hypocreales</taxon>
        <taxon>Nectriaceae</taxon>
        <taxon>Fusarium</taxon>
    </lineage>
</organism>
<dbReference type="AlphaFoldDB" id="A0A9W8SIB4"/>
<dbReference type="OrthoDB" id="5098283at2759"/>
<feature type="compositionally biased region" description="Basic and acidic residues" evidence="1">
    <location>
        <begin position="200"/>
        <end position="213"/>
    </location>
</feature>
<evidence type="ECO:0000313" key="2">
    <source>
        <dbReference type="EMBL" id="KAJ4271666.1"/>
    </source>
</evidence>
<gene>
    <name evidence="2" type="ORF">NW762_000371</name>
</gene>
<comment type="caution">
    <text evidence="2">The sequence shown here is derived from an EMBL/GenBank/DDBJ whole genome shotgun (WGS) entry which is preliminary data.</text>
</comment>
<protein>
    <submittedName>
        <fullName evidence="2">Uncharacterized protein</fullName>
    </submittedName>
</protein>
<keyword evidence="3" id="KW-1185">Reference proteome</keyword>
<feature type="compositionally biased region" description="Basic and acidic residues" evidence="1">
    <location>
        <begin position="224"/>
        <end position="235"/>
    </location>
</feature>
<accession>A0A9W8SIB4</accession>
<dbReference type="EMBL" id="JAOQAZ010000001">
    <property type="protein sequence ID" value="KAJ4271666.1"/>
    <property type="molecule type" value="Genomic_DNA"/>
</dbReference>
<name>A0A9W8SIB4_9HYPO</name>
<dbReference type="Proteomes" id="UP001152049">
    <property type="component" value="Unassembled WGS sequence"/>
</dbReference>
<proteinExistence type="predicted"/>